<accession>A0A8A1M9B2</accession>
<dbReference type="VEuPathDB" id="FungiDB:I7I51_03496"/>
<reference evidence="1" key="1">
    <citation type="submission" date="2021-01" db="EMBL/GenBank/DDBJ databases">
        <title>Chromosome-level genome assembly of a human fungal pathogen reveals clustering of transcriptionally co-regulated genes.</title>
        <authorList>
            <person name="Voorhies M."/>
            <person name="Cohen S."/>
            <person name="Shea T.P."/>
            <person name="Petrus S."/>
            <person name="Munoz J.F."/>
            <person name="Poplawski S."/>
            <person name="Goldman W.E."/>
            <person name="Michael T."/>
            <person name="Cuomo C.A."/>
            <person name="Sil A."/>
            <person name="Beyhan S."/>
        </authorList>
    </citation>
    <scope>NUCLEOTIDE SEQUENCE</scope>
    <source>
        <strain evidence="1">WU24</strain>
    </source>
</reference>
<dbReference type="EMBL" id="CP069111">
    <property type="protein sequence ID" value="QSS61323.1"/>
    <property type="molecule type" value="Genomic_DNA"/>
</dbReference>
<dbReference type="AlphaFoldDB" id="A0A8A1M9B2"/>
<sequence length="109" mass="12175">MVRMFLFKLAAKRVPNPQPAKNLADEKILVDLGSGVASGRYFRPCCWCWRPPYYGSTTIQGQAASKLASEACLPWTFGFPGGGRDRRRIPGENKLTATWTRDGPNRIET</sequence>
<organism evidence="1 2">
    <name type="scientific">Ajellomyces capsulatus</name>
    <name type="common">Darling's disease fungus</name>
    <name type="synonym">Histoplasma capsulatum</name>
    <dbReference type="NCBI Taxonomy" id="5037"/>
    <lineage>
        <taxon>Eukaryota</taxon>
        <taxon>Fungi</taxon>
        <taxon>Dikarya</taxon>
        <taxon>Ascomycota</taxon>
        <taxon>Pezizomycotina</taxon>
        <taxon>Eurotiomycetes</taxon>
        <taxon>Eurotiomycetidae</taxon>
        <taxon>Onygenales</taxon>
        <taxon>Ajellomycetaceae</taxon>
        <taxon>Histoplasma</taxon>
    </lineage>
</organism>
<evidence type="ECO:0000313" key="2">
    <source>
        <dbReference type="Proteomes" id="UP000663671"/>
    </source>
</evidence>
<protein>
    <submittedName>
        <fullName evidence="1">Uncharacterized protein</fullName>
    </submittedName>
</protein>
<gene>
    <name evidence="1" type="ORF">I7I51_03496</name>
</gene>
<dbReference type="Proteomes" id="UP000663671">
    <property type="component" value="Chromosome 5"/>
</dbReference>
<evidence type="ECO:0000313" key="1">
    <source>
        <dbReference type="EMBL" id="QSS61323.1"/>
    </source>
</evidence>
<name>A0A8A1M9B2_AJECA</name>
<proteinExistence type="predicted"/>
<dbReference type="OrthoDB" id="10604738at2759"/>